<accession>A0ABN0EJ84</accession>
<comment type="caution">
    <text evidence="2">The sequence shown here is derived from an EMBL/GenBank/DDBJ whole genome shotgun (WGS) entry which is preliminary data.</text>
</comment>
<evidence type="ECO:0000313" key="3">
    <source>
        <dbReference type="Proteomes" id="UP000005963"/>
    </source>
</evidence>
<dbReference type="PANTHER" id="PTHR37829:SF3">
    <property type="entry name" value="PROTEIN JAYE-RELATED"/>
    <property type="match status" value="1"/>
</dbReference>
<keyword evidence="3" id="KW-1185">Reference proteome</keyword>
<dbReference type="PANTHER" id="PTHR37829">
    <property type="entry name" value="PHAGE-LIKE ELEMENT PBSX PROTEIN XKDT"/>
    <property type="match status" value="1"/>
</dbReference>
<dbReference type="EMBL" id="ADMB01000046">
    <property type="protein sequence ID" value="EHR37693.1"/>
    <property type="molecule type" value="Genomic_DNA"/>
</dbReference>
<gene>
    <name evidence="2" type="ORF">HMPREF9454_00937</name>
</gene>
<proteinExistence type="predicted"/>
<evidence type="ECO:0000259" key="1">
    <source>
        <dbReference type="Pfam" id="PF04865"/>
    </source>
</evidence>
<protein>
    <recommendedName>
        <fullName evidence="1">Baseplate protein J-like barrel domain-containing protein</fullName>
    </recommendedName>
</protein>
<evidence type="ECO:0000313" key="2">
    <source>
        <dbReference type="EMBL" id="EHR37693.1"/>
    </source>
</evidence>
<feature type="domain" description="Baseplate protein J-like barrel" evidence="1">
    <location>
        <begin position="94"/>
        <end position="181"/>
    </location>
</feature>
<dbReference type="Proteomes" id="UP000005963">
    <property type="component" value="Unassembled WGS sequence"/>
</dbReference>
<dbReference type="InterPro" id="IPR006949">
    <property type="entry name" value="Barrel_Baseplate_J-like"/>
</dbReference>
<dbReference type="Pfam" id="PF04865">
    <property type="entry name" value="Baseplate_J"/>
    <property type="match status" value="1"/>
</dbReference>
<organism evidence="2 3">
    <name type="scientific">Megamonas funiformis YIT 11815</name>
    <dbReference type="NCBI Taxonomy" id="742816"/>
    <lineage>
        <taxon>Bacteria</taxon>
        <taxon>Bacillati</taxon>
        <taxon>Bacillota</taxon>
        <taxon>Negativicutes</taxon>
        <taxon>Selenomonadales</taxon>
        <taxon>Selenomonadaceae</taxon>
        <taxon>Megamonas</taxon>
    </lineage>
</organism>
<reference evidence="2 3" key="1">
    <citation type="submission" date="2012-01" db="EMBL/GenBank/DDBJ databases">
        <title>The Genome Sequence of Megamonas funiformis YIT 11815.</title>
        <authorList>
            <consortium name="The Broad Institute Genome Sequencing Platform"/>
            <person name="Earl A."/>
            <person name="Ward D."/>
            <person name="Feldgarden M."/>
            <person name="Gevers D."/>
            <person name="Morotomi M."/>
            <person name="Young S.K."/>
            <person name="Zeng Q."/>
            <person name="Gargeya S."/>
            <person name="Fitzgerald M."/>
            <person name="Haas B."/>
            <person name="Abouelleil A."/>
            <person name="Alvarado L."/>
            <person name="Arachchi H.M."/>
            <person name="Berlin A."/>
            <person name="Chapman S.B."/>
            <person name="Gearin G."/>
            <person name="Goldberg J."/>
            <person name="Griggs A."/>
            <person name="Gujja S."/>
            <person name="Hansen M."/>
            <person name="Heiman D."/>
            <person name="Howarth C."/>
            <person name="Larimer J."/>
            <person name="Lui A."/>
            <person name="MacDonald P.J.P."/>
            <person name="McCowen C."/>
            <person name="Montmayeur A."/>
            <person name="Murphy C."/>
            <person name="Neiman D."/>
            <person name="Pearson M."/>
            <person name="Priest M."/>
            <person name="Roberts A."/>
            <person name="Saif S."/>
            <person name="Shea T."/>
            <person name="Sisk P."/>
            <person name="Stolte C."/>
            <person name="Sykes S."/>
            <person name="Wortman J."/>
            <person name="Nusbaum C."/>
            <person name="Birren B."/>
        </authorList>
    </citation>
    <scope>NUCLEOTIDE SEQUENCE [LARGE SCALE GENOMIC DNA]</scope>
    <source>
        <strain evidence="2 3">YIT 11815</strain>
    </source>
</reference>
<name>A0ABN0EJ84_9FIRM</name>
<dbReference type="InterPro" id="IPR052399">
    <property type="entry name" value="Phage_Baseplate_Assmbl_Protein"/>
</dbReference>
<sequence>MSDEINYLDEVMTTEEAIRNRMLNNISDEWDKEEGGYIYDSIAPVAIEMVFIGMMVRKVLNLGFAQTTNGTYLDYRAGEHGIYRKEAVFATGNIKITGKVGAKINAGLKIATEADTTLNIQSVEFITTKDVIIPEDGYIYAPIESTVAGNIGNVTANKIIILVENNNNITSVINTEPTTGGTDVENDVDLLERYLDYVRTPGTSGNVQDYKQWALSIPGVTAVHVKPL</sequence>